<proteinExistence type="predicted"/>
<evidence type="ECO:0000313" key="2">
    <source>
        <dbReference type="Proteomes" id="UP000007838"/>
    </source>
</evidence>
<dbReference type="KEGG" id="eec:EcWSU1_01096"/>
<dbReference type="HOGENOM" id="CLU_3355957_0_0_6"/>
<sequence>MKTLILTLWSRAARWPATKDDLTCEYDPVLLWEING</sequence>
<dbReference type="Proteomes" id="UP000007838">
    <property type="component" value="Chromosome"/>
</dbReference>
<reference evidence="1 2" key="1">
    <citation type="journal article" date="2011" name="Stand. Genomic Sci.">
        <title>Complete genome of the onion pathogen Enterobacter cloacae EcWSU1.</title>
        <authorList>
            <person name="Humann J.L."/>
            <person name="Wildung M."/>
            <person name="Cheng C.H."/>
            <person name="Lee T."/>
            <person name="Stewart J.E."/>
            <person name="Drew J.C."/>
            <person name="Triplett E.W."/>
            <person name="Main D."/>
            <person name="Schroeder B.K."/>
        </authorList>
    </citation>
    <scope>NUCLEOTIDE SEQUENCE [LARGE SCALE GENOMIC DNA]</scope>
    <source>
        <strain evidence="1 2">EcWSU1</strain>
    </source>
</reference>
<protein>
    <submittedName>
        <fullName evidence="1">Uncharacterized protein</fullName>
    </submittedName>
</protein>
<evidence type="ECO:0000313" key="1">
    <source>
        <dbReference type="EMBL" id="AEW72536.1"/>
    </source>
</evidence>
<accession>G8LDE9</accession>
<dbReference type="EMBL" id="CP002886">
    <property type="protein sequence ID" value="AEW72536.1"/>
    <property type="molecule type" value="Genomic_DNA"/>
</dbReference>
<organism evidence="1 2">
    <name type="scientific">Enterobacter ludwigii</name>
    <dbReference type="NCBI Taxonomy" id="299767"/>
    <lineage>
        <taxon>Bacteria</taxon>
        <taxon>Pseudomonadati</taxon>
        <taxon>Pseudomonadota</taxon>
        <taxon>Gammaproteobacteria</taxon>
        <taxon>Enterobacterales</taxon>
        <taxon>Enterobacteriaceae</taxon>
        <taxon>Enterobacter</taxon>
        <taxon>Enterobacter cloacae complex</taxon>
    </lineage>
</organism>
<name>G8LDE9_9ENTR</name>
<dbReference type="AlphaFoldDB" id="G8LDE9"/>
<gene>
    <name evidence="1" type="ORF">EcWSU1_01096</name>
</gene>